<dbReference type="InterPro" id="IPR029058">
    <property type="entry name" value="AB_hydrolase_fold"/>
</dbReference>
<dbReference type="EMBL" id="JH597761">
    <property type="protein sequence ID" value="EHP69749.1"/>
    <property type="molecule type" value="Genomic_DNA"/>
</dbReference>
<accession>H2C406</accession>
<dbReference type="SUPFAM" id="SSF53474">
    <property type="entry name" value="alpha/beta-Hydrolases"/>
    <property type="match status" value="1"/>
</dbReference>
<dbReference type="eggNOG" id="arCOG01659">
    <property type="taxonomic scope" value="Archaea"/>
</dbReference>
<name>H2C406_9CREN</name>
<dbReference type="PANTHER" id="PTHR46623:SF6">
    <property type="entry name" value="ALPHA_BETA-HYDROLASES SUPERFAMILY PROTEIN"/>
    <property type="match status" value="1"/>
</dbReference>
<keyword evidence="2" id="KW-0378">Hydrolase</keyword>
<sequence>MEEKVRYKSFDGKEVEAFLVKGGDKAGIIVISEIWGLTQFIQNVARRLASLGYTSLAPNLYSREGDLFSPENISGVMRRFFSIPPEKRGDQEFISRIVAELNEREKRIYETLVVNRASTEDRMLKDLEHGYNYLKSMGISKYGVIGFCMGGGLSFQLSTQLPFDATVVYYGRNPRSIEDISRLKGPVLGIYAGEDSAINHGVPDMVRAMFQYGKELEMKIYPKTYHAFATEGGPVYNEAAAKDAWDRTVRFFTRILG</sequence>
<proteinExistence type="predicted"/>
<evidence type="ECO:0000313" key="2">
    <source>
        <dbReference type="EMBL" id="EHP69749.1"/>
    </source>
</evidence>
<dbReference type="Pfam" id="PF01738">
    <property type="entry name" value="DLH"/>
    <property type="match status" value="1"/>
</dbReference>
<reference evidence="2 3" key="1">
    <citation type="submission" date="2012-01" db="EMBL/GenBank/DDBJ databases">
        <title>Improved High-Quality Draft sequence of Metallosphaera yellowstonensis MK1.</title>
        <authorList>
            <consortium name="US DOE Joint Genome Institute"/>
            <person name="Lucas S."/>
            <person name="Han J."/>
            <person name="Cheng J.-F."/>
            <person name="Goodwin L."/>
            <person name="Pitluck S."/>
            <person name="Peters L."/>
            <person name="Teshima H."/>
            <person name="Detter J.C."/>
            <person name="Han C."/>
            <person name="Tapia R."/>
            <person name="Land M."/>
            <person name="Hauser L."/>
            <person name="Kyrpides N."/>
            <person name="Kozubal M."/>
            <person name="Macur R.E."/>
            <person name="Jay Z."/>
            <person name="Inskeep W."/>
            <person name="Woyke T."/>
        </authorList>
    </citation>
    <scope>NUCLEOTIDE SEQUENCE [LARGE SCALE GENOMIC DNA]</scope>
    <source>
        <strain evidence="2 3">MK1</strain>
    </source>
</reference>
<evidence type="ECO:0000259" key="1">
    <source>
        <dbReference type="Pfam" id="PF01738"/>
    </source>
</evidence>
<keyword evidence="3" id="KW-1185">Reference proteome</keyword>
<feature type="domain" description="Dienelactone hydrolase" evidence="1">
    <location>
        <begin position="25"/>
        <end position="255"/>
    </location>
</feature>
<protein>
    <submittedName>
        <fullName evidence="2">Dienelactone hydrolase-like enzyme</fullName>
    </submittedName>
</protein>
<dbReference type="STRING" id="671065.MetMK1DRAFT_00002510"/>
<dbReference type="OrthoDB" id="33195at2157"/>
<dbReference type="InterPro" id="IPR051049">
    <property type="entry name" value="Dienelactone_hydrolase-like"/>
</dbReference>
<dbReference type="RefSeq" id="WP_009069829.1">
    <property type="nucleotide sequence ID" value="NZ_JH597761.1"/>
</dbReference>
<dbReference type="GO" id="GO:0016787">
    <property type="term" value="F:hydrolase activity"/>
    <property type="evidence" value="ECO:0007669"/>
    <property type="project" value="UniProtKB-KW"/>
</dbReference>
<dbReference type="PANTHER" id="PTHR46623">
    <property type="entry name" value="CARBOXYMETHYLENEBUTENOLIDASE-RELATED"/>
    <property type="match status" value="1"/>
</dbReference>
<dbReference type="Proteomes" id="UP000003980">
    <property type="component" value="Unassembled WGS sequence"/>
</dbReference>
<dbReference type="Gene3D" id="3.40.50.1820">
    <property type="entry name" value="alpha/beta hydrolase"/>
    <property type="match status" value="1"/>
</dbReference>
<evidence type="ECO:0000313" key="3">
    <source>
        <dbReference type="Proteomes" id="UP000003980"/>
    </source>
</evidence>
<dbReference type="HOGENOM" id="CLU_054590_7_2_2"/>
<organism evidence="2 3">
    <name type="scientific">Metallosphaera yellowstonensis MK1</name>
    <dbReference type="NCBI Taxonomy" id="671065"/>
    <lineage>
        <taxon>Archaea</taxon>
        <taxon>Thermoproteota</taxon>
        <taxon>Thermoprotei</taxon>
        <taxon>Sulfolobales</taxon>
        <taxon>Sulfolobaceae</taxon>
        <taxon>Metallosphaera</taxon>
    </lineage>
</organism>
<dbReference type="AlphaFoldDB" id="H2C406"/>
<gene>
    <name evidence="2" type="ORF">MetMK1DRAFT_00002510</name>
</gene>
<dbReference type="InterPro" id="IPR002925">
    <property type="entry name" value="Dienelactn_hydro"/>
</dbReference>